<gene>
    <name evidence="2" type="ORF">Pcinc_002172</name>
</gene>
<feature type="region of interest" description="Disordered" evidence="1">
    <location>
        <begin position="86"/>
        <end position="105"/>
    </location>
</feature>
<dbReference type="EMBL" id="JAWQEG010000144">
    <property type="protein sequence ID" value="KAK3894070.1"/>
    <property type="molecule type" value="Genomic_DNA"/>
</dbReference>
<dbReference type="AlphaFoldDB" id="A0AAE1L5L2"/>
<proteinExistence type="predicted"/>
<protein>
    <submittedName>
        <fullName evidence="2">Uncharacterized protein</fullName>
    </submittedName>
</protein>
<dbReference type="PANTHER" id="PTHR47018">
    <property type="entry name" value="CXC DOMAIN-CONTAINING PROTEIN-RELATED"/>
    <property type="match status" value="1"/>
</dbReference>
<dbReference type="PANTHER" id="PTHR47018:SF2">
    <property type="entry name" value="TESMIN_TSO1-LIKE CXC DOMAIN-CONTAINING PROTEIN"/>
    <property type="match status" value="1"/>
</dbReference>
<comment type="caution">
    <text evidence="2">The sequence shown here is derived from an EMBL/GenBank/DDBJ whole genome shotgun (WGS) entry which is preliminary data.</text>
</comment>
<evidence type="ECO:0000313" key="2">
    <source>
        <dbReference type="EMBL" id="KAK3894070.1"/>
    </source>
</evidence>
<name>A0AAE1L5L2_PETCI</name>
<reference evidence="2" key="1">
    <citation type="submission" date="2023-10" db="EMBL/GenBank/DDBJ databases">
        <title>Genome assemblies of two species of porcelain crab, Petrolisthes cinctipes and Petrolisthes manimaculis (Anomura: Porcellanidae).</title>
        <authorList>
            <person name="Angst P."/>
        </authorList>
    </citation>
    <scope>NUCLEOTIDE SEQUENCE</scope>
    <source>
        <strain evidence="2">PB745_01</strain>
        <tissue evidence="2">Gill</tissue>
    </source>
</reference>
<evidence type="ECO:0000256" key="1">
    <source>
        <dbReference type="SAM" id="MobiDB-lite"/>
    </source>
</evidence>
<dbReference type="Proteomes" id="UP001286313">
    <property type="component" value="Unassembled WGS sequence"/>
</dbReference>
<evidence type="ECO:0000313" key="3">
    <source>
        <dbReference type="Proteomes" id="UP001286313"/>
    </source>
</evidence>
<organism evidence="2 3">
    <name type="scientific">Petrolisthes cinctipes</name>
    <name type="common">Flat porcelain crab</name>
    <dbReference type="NCBI Taxonomy" id="88211"/>
    <lineage>
        <taxon>Eukaryota</taxon>
        <taxon>Metazoa</taxon>
        <taxon>Ecdysozoa</taxon>
        <taxon>Arthropoda</taxon>
        <taxon>Crustacea</taxon>
        <taxon>Multicrustacea</taxon>
        <taxon>Malacostraca</taxon>
        <taxon>Eumalacostraca</taxon>
        <taxon>Eucarida</taxon>
        <taxon>Decapoda</taxon>
        <taxon>Pleocyemata</taxon>
        <taxon>Anomura</taxon>
        <taxon>Galatheoidea</taxon>
        <taxon>Porcellanidae</taxon>
        <taxon>Petrolisthes</taxon>
    </lineage>
</organism>
<sequence length="376" mass="43031">MEMNWSRCVICQQDTSEPLKCPLQSRDPSDKTGVYASFLNNVEQFSVIDAVPVELLFGNNETVENFVSHSAEWHKSCHLKFSSSKLAKTKKRTHKHDTEERRPRKRKSLEATKCFLCEKGEESVLHEVSTFDTDKNIRDMITELNDTQLLTRICGGDLMAMEAKYHLSCMVKLRNRHRSLIRKQSQVPDDIDSKMNESRAFVELTRYIEEAVTSGTHLFKLSEIQSRSRTGSFSAQCQEDSLPSSLKALVSMILNGSNLKDQSKNDSQATLTIGQTIVFNTKKRTSHSAGKPMHILEREQPLPIYIGMNVHALRRSKTLIQQLFHMGICISYDRVMEIEDWIATSSCERFREDGVVAPACLRKELFHSWRLGQPRS</sequence>
<accession>A0AAE1L5L2</accession>
<keyword evidence="3" id="KW-1185">Reference proteome</keyword>